<sequence length="434" mass="44355">MNPTPAASALPELLARWQQAPLRPPAGDVVARLAGWLGWTDAIALSGAVARSGGSGSAGGTPASAAGRDLPPAGTDPRHRREALALRAELDDRLAWLHTSLADGLAQDETWQTDPLPARAGGRVGTGAPRAEGDAAPRTAAPTTQSAAGFAPLRRHLAAEQRRLEQFVADWRARLRQRLPAIDPALAAVAALDTVFEDTLRERERHLLAQAIGLLEQRFHALRQAEAAPGPQAITPAGVPPRSADPATAGTPARGMAGGMAADAPQSIPTAAAGPASAHPAPHSAHTAHAAHTAPTAPPHAAMQDLAALPRLPPRRPIGRALASRQLAANAHLAGPGAAPGSGSTPLPVHKAGLSPAPDLPAWRRTLADEALALLQAELALRWAPVAGLLELLERAGGLAGPAPAAGHPSTTAHAPRTAPSRADRPLPPAAPTR</sequence>
<feature type="compositionally biased region" description="Low complexity" evidence="1">
    <location>
        <begin position="246"/>
        <end position="300"/>
    </location>
</feature>
<evidence type="ECO:0000256" key="1">
    <source>
        <dbReference type="SAM" id="MobiDB-lite"/>
    </source>
</evidence>
<accession>A0ABU9BEM5</accession>
<dbReference type="InterPro" id="IPR021783">
    <property type="entry name" value="DUF3348"/>
</dbReference>
<feature type="region of interest" description="Disordered" evidence="1">
    <location>
        <begin position="108"/>
        <end position="145"/>
    </location>
</feature>
<gene>
    <name evidence="2" type="ORF">AACH11_20640</name>
</gene>
<organism evidence="2 3">
    <name type="scientific">Pseudaquabacterium rugosum</name>
    <dbReference type="NCBI Taxonomy" id="2984194"/>
    <lineage>
        <taxon>Bacteria</taxon>
        <taxon>Pseudomonadati</taxon>
        <taxon>Pseudomonadota</taxon>
        <taxon>Betaproteobacteria</taxon>
        <taxon>Burkholderiales</taxon>
        <taxon>Sphaerotilaceae</taxon>
        <taxon>Pseudaquabacterium</taxon>
    </lineage>
</organism>
<feature type="region of interest" description="Disordered" evidence="1">
    <location>
        <begin position="231"/>
        <end position="300"/>
    </location>
</feature>
<comment type="caution">
    <text evidence="2">The sequence shown here is derived from an EMBL/GenBank/DDBJ whole genome shotgun (WGS) entry which is preliminary data.</text>
</comment>
<dbReference type="Proteomes" id="UP001368500">
    <property type="component" value="Unassembled WGS sequence"/>
</dbReference>
<name>A0ABU9BEM5_9BURK</name>
<evidence type="ECO:0000313" key="3">
    <source>
        <dbReference type="Proteomes" id="UP001368500"/>
    </source>
</evidence>
<feature type="region of interest" description="Disordered" evidence="1">
    <location>
        <begin position="400"/>
        <end position="434"/>
    </location>
</feature>
<protein>
    <submittedName>
        <fullName evidence="2">DUF3348 family protein</fullName>
    </submittedName>
</protein>
<proteinExistence type="predicted"/>
<dbReference type="Pfam" id="PF11828">
    <property type="entry name" value="DUF3348"/>
    <property type="match status" value="1"/>
</dbReference>
<feature type="compositionally biased region" description="Low complexity" evidence="1">
    <location>
        <begin position="333"/>
        <end position="348"/>
    </location>
</feature>
<dbReference type="RefSeq" id="WP_341376158.1">
    <property type="nucleotide sequence ID" value="NZ_JBBUTF010000023.1"/>
</dbReference>
<feature type="region of interest" description="Disordered" evidence="1">
    <location>
        <begin position="50"/>
        <end position="79"/>
    </location>
</feature>
<evidence type="ECO:0000313" key="2">
    <source>
        <dbReference type="EMBL" id="MEK8028374.1"/>
    </source>
</evidence>
<feature type="region of interest" description="Disordered" evidence="1">
    <location>
        <begin position="333"/>
        <end position="353"/>
    </location>
</feature>
<reference evidence="2 3" key="1">
    <citation type="submission" date="2024-04" db="EMBL/GenBank/DDBJ databases">
        <title>Novel species of the genus Ideonella isolated from streams.</title>
        <authorList>
            <person name="Lu H."/>
        </authorList>
    </citation>
    <scope>NUCLEOTIDE SEQUENCE [LARGE SCALE GENOMIC DNA]</scope>
    <source>
        <strain evidence="2 3">BYS139W</strain>
    </source>
</reference>
<keyword evidence="3" id="KW-1185">Reference proteome</keyword>
<dbReference type="EMBL" id="JBBUTF010000023">
    <property type="protein sequence ID" value="MEK8028374.1"/>
    <property type="molecule type" value="Genomic_DNA"/>
</dbReference>